<sequence>MDTRTRTSSPAALANDDSVSRGPHPPPQDKISAYYSLVFPHFTFYIQTLSISIGRRCAPNPNAAGSSTIEQQVIDVDLGALKSVSRLHAKIEYDQDEDRFVLAVIGRNGAWVDGVWAAAGTRAPLGERSQIQIASRTFHFVLPPPPPPEDSPSPSSQSSSNNRPRSPSVEVEVDVDVDVTSISPPSSQPSHSPVLDIKPLAPSPEPEPEYPIRIVSKPEPPPPELPNSNNIGKSNKSTSKKRKKGEVEPAPPVQRPKPEDIPPKPPLTYAQLICKAIKDIGGKATLQEICTWIMTKHEYYRWADGAWMSSVRHNLSSGRAFIKMERCGGDRGKGFFWSVDEKYAQQIEKQEIKAQQAAQAAAVGGKEGTKSRKKDKNAPLEPALKRSIKGEPKGTPLPPPLTSTPLAFKTVTSAQTQSAQASGSGLNPGSSATAGVFTYPTPSAIPSGSQTTAAASTSTAHNPYAALTQWNLHPLVNPTGPQATHPVVTSPTALLSPKTAPVASTSGTASSQAPAQIQPAASTAQSVSGPPTGSNIVPDVHIPIILGPIPATHPDYAPGHPNNSVKEGYMVLHERKLILDPDVFSGLTKENLAEIEKMGARGALVVLTGHMVKALKERRAKERNKDKANRRPKGSKKEKRPMTAPFTNAPLERRSNVSSTTPGVAASTSAPAPAFAAVSAPLANAPQHPAMGSLPPPPPLLPQPVASEVSQDPGSPIINIEDSDDEGPATKRRKLDDGASASASTAMVVTAAS</sequence>
<dbReference type="PROSITE" id="PS50006">
    <property type="entry name" value="FHA_DOMAIN"/>
    <property type="match status" value="1"/>
</dbReference>
<dbReference type="AlphaFoldDB" id="A0A5C3LEU9"/>
<dbReference type="OrthoDB" id="5954824at2759"/>
<feature type="domain" description="FHA" evidence="8">
    <location>
        <begin position="51"/>
        <end position="117"/>
    </location>
</feature>
<keyword evidence="11" id="KW-1185">Reference proteome</keyword>
<dbReference type="GO" id="GO:0005634">
    <property type="term" value="C:nucleus"/>
    <property type="evidence" value="ECO:0007669"/>
    <property type="project" value="UniProtKB-SubCell"/>
</dbReference>
<evidence type="ECO:0000256" key="7">
    <source>
        <dbReference type="SAM" id="MobiDB-lite"/>
    </source>
</evidence>
<keyword evidence="5 6" id="KW-0539">Nucleus</keyword>
<evidence type="ECO:0000256" key="3">
    <source>
        <dbReference type="ARBA" id="ARBA00023125"/>
    </source>
</evidence>
<evidence type="ECO:0008006" key="12">
    <source>
        <dbReference type="Google" id="ProtNLM"/>
    </source>
</evidence>
<dbReference type="CDD" id="cd22701">
    <property type="entry name" value="FHA_FKH1-like"/>
    <property type="match status" value="1"/>
</dbReference>
<feature type="compositionally biased region" description="Low complexity" evidence="7">
    <location>
        <begin position="508"/>
        <end position="526"/>
    </location>
</feature>
<feature type="compositionally biased region" description="Low complexity" evidence="7">
    <location>
        <begin position="152"/>
        <end position="170"/>
    </location>
</feature>
<dbReference type="InterPro" id="IPR001766">
    <property type="entry name" value="Fork_head_dom"/>
</dbReference>
<dbReference type="GO" id="GO:0000981">
    <property type="term" value="F:DNA-binding transcription factor activity, RNA polymerase II-specific"/>
    <property type="evidence" value="ECO:0007669"/>
    <property type="project" value="TreeGrafter"/>
</dbReference>
<evidence type="ECO:0000313" key="10">
    <source>
        <dbReference type="EMBL" id="TFK27011.1"/>
    </source>
</evidence>
<feature type="region of interest" description="Disordered" evidence="7">
    <location>
        <begin position="358"/>
        <end position="405"/>
    </location>
</feature>
<evidence type="ECO:0000313" key="11">
    <source>
        <dbReference type="Proteomes" id="UP000307440"/>
    </source>
</evidence>
<evidence type="ECO:0000256" key="5">
    <source>
        <dbReference type="ARBA" id="ARBA00023242"/>
    </source>
</evidence>
<protein>
    <recommendedName>
        <fullName evidence="12">FHA domain-containing protein</fullName>
    </recommendedName>
</protein>
<keyword evidence="2" id="KW-0805">Transcription regulation</keyword>
<feature type="compositionally biased region" description="Low complexity" evidence="7">
    <location>
        <begin position="178"/>
        <end position="193"/>
    </location>
</feature>
<feature type="DNA-binding region" description="Fork-head" evidence="6">
    <location>
        <begin position="264"/>
        <end position="347"/>
    </location>
</feature>
<evidence type="ECO:0000256" key="2">
    <source>
        <dbReference type="ARBA" id="ARBA00023015"/>
    </source>
</evidence>
<dbReference type="InterPro" id="IPR000253">
    <property type="entry name" value="FHA_dom"/>
</dbReference>
<feature type="compositionally biased region" description="Low complexity" evidence="7">
    <location>
        <begin position="657"/>
        <end position="668"/>
    </location>
</feature>
<dbReference type="SMART" id="SM00339">
    <property type="entry name" value="FH"/>
    <property type="match status" value="1"/>
</dbReference>
<dbReference type="Gene3D" id="2.60.200.20">
    <property type="match status" value="1"/>
</dbReference>
<dbReference type="PRINTS" id="PR00053">
    <property type="entry name" value="FORKHEAD"/>
</dbReference>
<feature type="region of interest" description="Disordered" evidence="7">
    <location>
        <begin position="1"/>
        <end position="26"/>
    </location>
</feature>
<proteinExistence type="predicted"/>
<reference evidence="10 11" key="1">
    <citation type="journal article" date="2019" name="Nat. Ecol. Evol.">
        <title>Megaphylogeny resolves global patterns of mushroom evolution.</title>
        <authorList>
            <person name="Varga T."/>
            <person name="Krizsan K."/>
            <person name="Foldi C."/>
            <person name="Dima B."/>
            <person name="Sanchez-Garcia M."/>
            <person name="Sanchez-Ramirez S."/>
            <person name="Szollosi G.J."/>
            <person name="Szarkandi J.G."/>
            <person name="Papp V."/>
            <person name="Albert L."/>
            <person name="Andreopoulos W."/>
            <person name="Angelini C."/>
            <person name="Antonin V."/>
            <person name="Barry K.W."/>
            <person name="Bougher N.L."/>
            <person name="Buchanan P."/>
            <person name="Buyck B."/>
            <person name="Bense V."/>
            <person name="Catcheside P."/>
            <person name="Chovatia M."/>
            <person name="Cooper J."/>
            <person name="Damon W."/>
            <person name="Desjardin D."/>
            <person name="Finy P."/>
            <person name="Geml J."/>
            <person name="Haridas S."/>
            <person name="Hughes K."/>
            <person name="Justo A."/>
            <person name="Karasinski D."/>
            <person name="Kautmanova I."/>
            <person name="Kiss B."/>
            <person name="Kocsube S."/>
            <person name="Kotiranta H."/>
            <person name="LaButti K.M."/>
            <person name="Lechner B.E."/>
            <person name="Liimatainen K."/>
            <person name="Lipzen A."/>
            <person name="Lukacs Z."/>
            <person name="Mihaltcheva S."/>
            <person name="Morgado L.N."/>
            <person name="Niskanen T."/>
            <person name="Noordeloos M.E."/>
            <person name="Ohm R.A."/>
            <person name="Ortiz-Santana B."/>
            <person name="Ovrebo C."/>
            <person name="Racz N."/>
            <person name="Riley R."/>
            <person name="Savchenko A."/>
            <person name="Shiryaev A."/>
            <person name="Soop K."/>
            <person name="Spirin V."/>
            <person name="Szebenyi C."/>
            <person name="Tomsovsky M."/>
            <person name="Tulloss R.E."/>
            <person name="Uehling J."/>
            <person name="Grigoriev I.V."/>
            <person name="Vagvolgyi C."/>
            <person name="Papp T."/>
            <person name="Martin F.M."/>
            <person name="Miettinen O."/>
            <person name="Hibbett D.S."/>
            <person name="Nagy L.G."/>
        </authorList>
    </citation>
    <scope>NUCLEOTIDE SEQUENCE [LARGE SCALE GENOMIC DNA]</scope>
    <source>
        <strain evidence="10 11">CBS 121175</strain>
    </source>
</reference>
<dbReference type="PROSITE" id="PS50039">
    <property type="entry name" value="FORK_HEAD_3"/>
    <property type="match status" value="1"/>
</dbReference>
<dbReference type="PANTHER" id="PTHR45881">
    <property type="entry name" value="CHECKPOINT SUPPRESSOR 1-LIKE, ISOFORM A-RELATED"/>
    <property type="match status" value="1"/>
</dbReference>
<organism evidence="10 11">
    <name type="scientific">Coprinopsis marcescibilis</name>
    <name type="common">Agaric fungus</name>
    <name type="synonym">Psathyrella marcescibilis</name>
    <dbReference type="NCBI Taxonomy" id="230819"/>
    <lineage>
        <taxon>Eukaryota</taxon>
        <taxon>Fungi</taxon>
        <taxon>Dikarya</taxon>
        <taxon>Basidiomycota</taxon>
        <taxon>Agaricomycotina</taxon>
        <taxon>Agaricomycetes</taxon>
        <taxon>Agaricomycetidae</taxon>
        <taxon>Agaricales</taxon>
        <taxon>Agaricineae</taxon>
        <taxon>Psathyrellaceae</taxon>
        <taxon>Coprinopsis</taxon>
    </lineage>
</organism>
<feature type="region of interest" description="Disordered" evidence="7">
    <location>
        <begin position="139"/>
        <end position="264"/>
    </location>
</feature>
<comment type="subcellular location">
    <subcellularLocation>
        <location evidence="1 6">Nucleus</location>
    </subcellularLocation>
</comment>
<feature type="compositionally biased region" description="Basic and acidic residues" evidence="7">
    <location>
        <begin position="616"/>
        <end position="629"/>
    </location>
</feature>
<feature type="compositionally biased region" description="Polar residues" evidence="7">
    <location>
        <begin position="1"/>
        <end position="10"/>
    </location>
</feature>
<dbReference type="Gene3D" id="1.10.10.10">
    <property type="entry name" value="Winged helix-like DNA-binding domain superfamily/Winged helix DNA-binding domain"/>
    <property type="match status" value="1"/>
</dbReference>
<dbReference type="SUPFAM" id="SSF46785">
    <property type="entry name" value="Winged helix' DNA-binding domain"/>
    <property type="match status" value="1"/>
</dbReference>
<dbReference type="Pfam" id="PF00498">
    <property type="entry name" value="FHA"/>
    <property type="match status" value="1"/>
</dbReference>
<evidence type="ECO:0000256" key="1">
    <source>
        <dbReference type="ARBA" id="ARBA00004123"/>
    </source>
</evidence>
<evidence type="ECO:0000256" key="4">
    <source>
        <dbReference type="ARBA" id="ARBA00023163"/>
    </source>
</evidence>
<dbReference type="STRING" id="230819.A0A5C3LEU9"/>
<feature type="domain" description="Fork-head" evidence="9">
    <location>
        <begin position="264"/>
        <end position="347"/>
    </location>
</feature>
<evidence type="ECO:0000256" key="6">
    <source>
        <dbReference type="PROSITE-ProRule" id="PRU00089"/>
    </source>
</evidence>
<evidence type="ECO:0000259" key="9">
    <source>
        <dbReference type="PROSITE" id="PS50039"/>
    </source>
</evidence>
<feature type="region of interest" description="Disordered" evidence="7">
    <location>
        <begin position="687"/>
        <end position="753"/>
    </location>
</feature>
<dbReference type="InterPro" id="IPR036390">
    <property type="entry name" value="WH_DNA-bd_sf"/>
</dbReference>
<feature type="compositionally biased region" description="Low complexity" evidence="7">
    <location>
        <begin position="739"/>
        <end position="753"/>
    </location>
</feature>
<dbReference type="CDD" id="cd00059">
    <property type="entry name" value="FH_FOX"/>
    <property type="match status" value="1"/>
</dbReference>
<dbReference type="Proteomes" id="UP000307440">
    <property type="component" value="Unassembled WGS sequence"/>
</dbReference>
<feature type="region of interest" description="Disordered" evidence="7">
    <location>
        <begin position="497"/>
        <end position="535"/>
    </location>
</feature>
<name>A0A5C3LEU9_COPMA</name>
<dbReference type="GO" id="GO:0000978">
    <property type="term" value="F:RNA polymerase II cis-regulatory region sequence-specific DNA binding"/>
    <property type="evidence" value="ECO:0007669"/>
    <property type="project" value="TreeGrafter"/>
</dbReference>
<keyword evidence="3 6" id="KW-0238">DNA-binding</keyword>
<dbReference type="EMBL" id="ML210168">
    <property type="protein sequence ID" value="TFK27011.1"/>
    <property type="molecule type" value="Genomic_DNA"/>
</dbReference>
<dbReference type="PANTHER" id="PTHR45881:SF1">
    <property type="entry name" value="FORK HEAD PROTEIN HOMOLOG 2"/>
    <property type="match status" value="1"/>
</dbReference>
<feature type="compositionally biased region" description="Pro residues" evidence="7">
    <location>
        <begin position="142"/>
        <end position="151"/>
    </location>
</feature>
<dbReference type="InterPro" id="IPR008984">
    <property type="entry name" value="SMAD_FHA_dom_sf"/>
</dbReference>
<feature type="region of interest" description="Disordered" evidence="7">
    <location>
        <begin position="616"/>
        <end position="668"/>
    </location>
</feature>
<keyword evidence="4" id="KW-0804">Transcription</keyword>
<dbReference type="SUPFAM" id="SSF49879">
    <property type="entry name" value="SMAD/FHA domain"/>
    <property type="match status" value="1"/>
</dbReference>
<dbReference type="InterPro" id="IPR036388">
    <property type="entry name" value="WH-like_DNA-bd_sf"/>
</dbReference>
<dbReference type="Pfam" id="PF00250">
    <property type="entry name" value="Forkhead"/>
    <property type="match status" value="1"/>
</dbReference>
<gene>
    <name evidence="10" type="ORF">FA15DRAFT_666745</name>
</gene>
<evidence type="ECO:0000259" key="8">
    <source>
        <dbReference type="PROSITE" id="PS50006"/>
    </source>
</evidence>
<accession>A0A5C3LEU9</accession>
<feature type="compositionally biased region" description="Basic residues" evidence="7">
    <location>
        <begin position="630"/>
        <end position="639"/>
    </location>
</feature>